<reference evidence="5" key="1">
    <citation type="journal article" date="2015" name="Genome Announc.">
        <title>Draft genome sequence of Talaromyces cellulolyticus strain Y-94, a source of lignocellulosic biomass-degrading enzymes.</title>
        <authorList>
            <person name="Fujii T."/>
            <person name="Koike H."/>
            <person name="Sawayama S."/>
            <person name="Yano S."/>
            <person name="Inoue H."/>
        </authorList>
    </citation>
    <scope>NUCLEOTIDE SEQUENCE [LARGE SCALE GENOMIC DNA]</scope>
    <source>
        <strain evidence="5">Y-94</strain>
    </source>
</reference>
<organism evidence="4 5">
    <name type="scientific">Talaromyces pinophilus</name>
    <name type="common">Penicillium pinophilum</name>
    <dbReference type="NCBI Taxonomy" id="128442"/>
    <lineage>
        <taxon>Eukaryota</taxon>
        <taxon>Fungi</taxon>
        <taxon>Dikarya</taxon>
        <taxon>Ascomycota</taxon>
        <taxon>Pezizomycotina</taxon>
        <taxon>Eurotiomycetes</taxon>
        <taxon>Eurotiomycetidae</taxon>
        <taxon>Eurotiales</taxon>
        <taxon>Trichocomaceae</taxon>
        <taxon>Talaromyces</taxon>
        <taxon>Talaromyces sect. Talaromyces</taxon>
    </lineage>
</organism>
<accession>A0A6V8HE71</accession>
<dbReference type="AlphaFoldDB" id="A0A6V8HE71"/>
<dbReference type="InterPro" id="IPR053065">
    <property type="entry name" value="Archenteron_Induction-Rel"/>
</dbReference>
<keyword evidence="1" id="KW-1133">Transmembrane helix</keyword>
<dbReference type="EMBL" id="DF933829">
    <property type="protein sequence ID" value="GAM38795.1"/>
    <property type="molecule type" value="Genomic_DNA"/>
</dbReference>
<feature type="domain" description="EGF-like" evidence="3">
    <location>
        <begin position="329"/>
        <end position="340"/>
    </location>
</feature>
<keyword evidence="2" id="KW-0732">Signal</keyword>
<feature type="transmembrane region" description="Helical" evidence="1">
    <location>
        <begin position="349"/>
        <end position="371"/>
    </location>
</feature>
<evidence type="ECO:0000259" key="3">
    <source>
        <dbReference type="PROSITE" id="PS00022"/>
    </source>
</evidence>
<proteinExistence type="predicted"/>
<feature type="chain" id="PRO_5027906369" description="EGF-like domain-containing protein" evidence="2">
    <location>
        <begin position="19"/>
        <end position="392"/>
    </location>
</feature>
<dbReference type="PROSITE" id="PS00022">
    <property type="entry name" value="EGF_1"/>
    <property type="match status" value="1"/>
</dbReference>
<keyword evidence="1" id="KW-0812">Transmembrane</keyword>
<dbReference type="Proteomes" id="UP000053095">
    <property type="component" value="Unassembled WGS sequence"/>
</dbReference>
<protein>
    <recommendedName>
        <fullName evidence="3">EGF-like domain-containing protein</fullName>
    </recommendedName>
</protein>
<keyword evidence="5" id="KW-1185">Reference proteome</keyword>
<sequence length="392" mass="42288">MLPTLKLLLPCLAAVASAASGSTDGSIILLDTQQTTTSAITRDVVREDIARLFLQQRILSTETTTPTNQLLLAKPVLELLNIYGGNQYSLFQDVPISEQQKLLVVVEGIVKDNAAINPEATNAALKMRSVSPDFVDSTFMDTVSEWKHCEYEAKTNSDVQKLQNCLYQHPTFIGSPQKPITQLLEGLPLSSLEAWSDAAGSREILRLRFNEHLDDATTATQFLASLSSLFDNHEQTILLVPQQVSSSLSSARKSPTKKDIYPTARPRLHAQSRRSQNLGGASADYLSTLMPVCHSTNDTCTSTTNACSGHGVCYLKSAGVKKDNDCYACKCDSEWGGPACQKVDISTQFFLIGTVSVLAILAVGGGIGLLFSVGQEELPSVISAGVSSVKTR</sequence>
<name>A0A6V8HE71_TALPI</name>
<evidence type="ECO:0000256" key="1">
    <source>
        <dbReference type="SAM" id="Phobius"/>
    </source>
</evidence>
<evidence type="ECO:0000313" key="4">
    <source>
        <dbReference type="EMBL" id="GAM38795.1"/>
    </source>
</evidence>
<evidence type="ECO:0000256" key="2">
    <source>
        <dbReference type="SAM" id="SignalP"/>
    </source>
</evidence>
<dbReference type="Pfam" id="PF12955">
    <property type="entry name" value="Vps3844_C"/>
    <property type="match status" value="1"/>
</dbReference>
<evidence type="ECO:0000313" key="5">
    <source>
        <dbReference type="Proteomes" id="UP000053095"/>
    </source>
</evidence>
<keyword evidence="1" id="KW-0472">Membrane</keyword>
<feature type="signal peptide" evidence="2">
    <location>
        <begin position="1"/>
        <end position="18"/>
    </location>
</feature>
<dbReference type="InterPro" id="IPR024382">
    <property type="entry name" value="Vps3844_C"/>
</dbReference>
<dbReference type="PANTHER" id="PTHR36853:SF1">
    <property type="entry name" value="DUF3844 DOMAIN-CONTAINING PROTEIN"/>
    <property type="match status" value="1"/>
</dbReference>
<gene>
    <name evidence="4" type="ORF">TCE0_033f09822</name>
</gene>
<dbReference type="PANTHER" id="PTHR36853">
    <property type="entry name" value="EXPRESSED PROTEIN"/>
    <property type="match status" value="1"/>
</dbReference>
<dbReference type="GO" id="GO:0005783">
    <property type="term" value="C:endoplasmic reticulum"/>
    <property type="evidence" value="ECO:0007669"/>
    <property type="project" value="TreeGrafter"/>
</dbReference>
<comment type="caution">
    <text evidence="4">The sequence shown here is derived from an EMBL/GenBank/DDBJ whole genome shotgun (WGS) entry which is preliminary data.</text>
</comment>
<dbReference type="InterPro" id="IPR000742">
    <property type="entry name" value="EGF"/>
</dbReference>